<evidence type="ECO:0000259" key="1">
    <source>
        <dbReference type="Pfam" id="PF09588"/>
    </source>
</evidence>
<evidence type="ECO:0000313" key="3">
    <source>
        <dbReference type="Proteomes" id="UP000801492"/>
    </source>
</evidence>
<feature type="domain" description="YqaJ viral recombinase" evidence="1">
    <location>
        <begin position="4"/>
        <end position="107"/>
    </location>
</feature>
<proteinExistence type="predicted"/>
<dbReference type="CDD" id="cd22343">
    <property type="entry name" value="PDDEXK_lambda_exonuclease-like"/>
    <property type="match status" value="1"/>
</dbReference>
<dbReference type="AlphaFoldDB" id="A0A8K0CQG1"/>
<dbReference type="PANTHER" id="PTHR46609:SF8">
    <property type="entry name" value="YQAJ VIRAL RECOMBINASE DOMAIN-CONTAINING PROTEIN"/>
    <property type="match status" value="1"/>
</dbReference>
<dbReference type="OrthoDB" id="8194943at2759"/>
<organism evidence="2 3">
    <name type="scientific">Ignelater luminosus</name>
    <name type="common">Cucubano</name>
    <name type="synonym">Pyrophorus luminosus</name>
    <dbReference type="NCBI Taxonomy" id="2038154"/>
    <lineage>
        <taxon>Eukaryota</taxon>
        <taxon>Metazoa</taxon>
        <taxon>Ecdysozoa</taxon>
        <taxon>Arthropoda</taxon>
        <taxon>Hexapoda</taxon>
        <taxon>Insecta</taxon>
        <taxon>Pterygota</taxon>
        <taxon>Neoptera</taxon>
        <taxon>Endopterygota</taxon>
        <taxon>Coleoptera</taxon>
        <taxon>Polyphaga</taxon>
        <taxon>Elateriformia</taxon>
        <taxon>Elateroidea</taxon>
        <taxon>Elateridae</taxon>
        <taxon>Agrypninae</taxon>
        <taxon>Pyrophorini</taxon>
        <taxon>Ignelater</taxon>
    </lineage>
</organism>
<dbReference type="PANTHER" id="PTHR46609">
    <property type="entry name" value="EXONUCLEASE, PHAGE-TYPE/RECB, C-TERMINAL DOMAIN-CONTAINING PROTEIN"/>
    <property type="match status" value="1"/>
</dbReference>
<gene>
    <name evidence="2" type="ORF">ILUMI_14430</name>
</gene>
<dbReference type="Proteomes" id="UP000801492">
    <property type="component" value="Unassembled WGS sequence"/>
</dbReference>
<protein>
    <recommendedName>
        <fullName evidence="1">YqaJ viral recombinase domain-containing protein</fullName>
    </recommendedName>
</protein>
<dbReference type="InterPro" id="IPR019080">
    <property type="entry name" value="YqaJ_viral_recombinase"/>
</dbReference>
<dbReference type="GO" id="GO:0006281">
    <property type="term" value="P:DNA repair"/>
    <property type="evidence" value="ECO:0007669"/>
    <property type="project" value="UniProtKB-ARBA"/>
</dbReference>
<dbReference type="Pfam" id="PF09588">
    <property type="entry name" value="YqaJ"/>
    <property type="match status" value="1"/>
</dbReference>
<name>A0A8K0CQG1_IGNLU</name>
<sequence length="125" mass="13671">MACMRRNRLTASNFGIICGMQDSTLCGKTVQRLLYGKSLNTEGVKFGRINESIAIEQYQTLYGVQVQTCGLFIDKNNPFMGARPDGLVGENGITEVKCLLSVGEQNLKSAKVKGGCYQVINGEIR</sequence>
<dbReference type="InterPro" id="IPR011335">
    <property type="entry name" value="Restrct_endonuc-II-like"/>
</dbReference>
<dbReference type="InterPro" id="IPR051703">
    <property type="entry name" value="NF-kappa-B_Signaling_Reg"/>
</dbReference>
<dbReference type="SUPFAM" id="SSF52980">
    <property type="entry name" value="Restriction endonuclease-like"/>
    <property type="match status" value="1"/>
</dbReference>
<dbReference type="EMBL" id="VTPC01024093">
    <property type="protein sequence ID" value="KAF2891743.1"/>
    <property type="molecule type" value="Genomic_DNA"/>
</dbReference>
<comment type="caution">
    <text evidence="2">The sequence shown here is derived from an EMBL/GenBank/DDBJ whole genome shotgun (WGS) entry which is preliminary data.</text>
</comment>
<accession>A0A8K0CQG1</accession>
<dbReference type="Gene3D" id="3.90.320.10">
    <property type="match status" value="1"/>
</dbReference>
<evidence type="ECO:0000313" key="2">
    <source>
        <dbReference type="EMBL" id="KAF2891743.1"/>
    </source>
</evidence>
<reference evidence="2" key="1">
    <citation type="submission" date="2019-08" db="EMBL/GenBank/DDBJ databases">
        <title>The genome of the North American firefly Photinus pyralis.</title>
        <authorList>
            <consortium name="Photinus pyralis genome working group"/>
            <person name="Fallon T.R."/>
            <person name="Sander Lower S.E."/>
            <person name="Weng J.-K."/>
        </authorList>
    </citation>
    <scope>NUCLEOTIDE SEQUENCE</scope>
    <source>
        <strain evidence="2">TRF0915ILg1</strain>
        <tissue evidence="2">Whole body</tissue>
    </source>
</reference>
<keyword evidence="3" id="KW-1185">Reference proteome</keyword>
<dbReference type="InterPro" id="IPR011604">
    <property type="entry name" value="PDDEXK-like_dom_sf"/>
</dbReference>